<gene>
    <name evidence="1" type="ORF">ACFPN5_05445</name>
</gene>
<dbReference type="Proteomes" id="UP001596050">
    <property type="component" value="Unassembled WGS sequence"/>
</dbReference>
<comment type="caution">
    <text evidence="1">The sequence shown here is derived from an EMBL/GenBank/DDBJ whole genome shotgun (WGS) entry which is preliminary data.</text>
</comment>
<reference evidence="2" key="1">
    <citation type="journal article" date="2019" name="Int. J. Syst. Evol. Microbiol.">
        <title>The Global Catalogue of Microorganisms (GCM) 10K type strain sequencing project: providing services to taxonomists for standard genome sequencing and annotation.</title>
        <authorList>
            <consortium name="The Broad Institute Genomics Platform"/>
            <consortium name="The Broad Institute Genome Sequencing Center for Infectious Disease"/>
            <person name="Wu L."/>
            <person name="Ma J."/>
        </authorList>
    </citation>
    <scope>NUCLEOTIDE SEQUENCE [LARGE SCALE GENOMIC DNA]</scope>
    <source>
        <strain evidence="2">KACC 12649</strain>
    </source>
</reference>
<dbReference type="PANTHER" id="PTHR15032">
    <property type="entry name" value="N-ACYL-PHOSPHATIDYLETHANOLAMINE-HYDROLYZING PHOSPHOLIPASE D"/>
    <property type="match status" value="1"/>
</dbReference>
<dbReference type="RefSeq" id="WP_379780894.1">
    <property type="nucleotide sequence ID" value="NZ_JBHSMU010000004.1"/>
</dbReference>
<evidence type="ECO:0000313" key="1">
    <source>
        <dbReference type="EMBL" id="MFC5459249.1"/>
    </source>
</evidence>
<dbReference type="Pfam" id="PF13483">
    <property type="entry name" value="Lactamase_B_3"/>
    <property type="match status" value="1"/>
</dbReference>
<dbReference type="Gene3D" id="3.60.15.10">
    <property type="entry name" value="Ribonuclease Z/Hydroxyacylglutathione hydrolase-like"/>
    <property type="match status" value="1"/>
</dbReference>
<dbReference type="SUPFAM" id="SSF56281">
    <property type="entry name" value="Metallo-hydrolase/oxidoreductase"/>
    <property type="match status" value="1"/>
</dbReference>
<sequence>MKITFIGHASILIETHGISILSDPWWRGPCFGAQWWVYPAPAVDTLKNITPDYIYISHGHNDHLHPGTLKGFSRTTVILVAASSNMAGFIRDMGFTVVEVGDEAIALGSEGVSCRIMPTYSDDTLMAISDDCEVCLNINDALHSAPAAVQETVAARLKELYPVIDYVFCGYGTASHFPNCYVIPGKNSAATAAYRQTYFNRQWARLINRLDPRFGFPFAADVVFLEEDLQWANEPMHNSERPTDAFRELFPQSAVSVVDIAPGYVIEQGTTCTAKLWKPLSIDALRCDLGEQIARANRYGSVTGEALGEVATLLQGVLDAHRDYLLSYERNYRFFIRFRNSDAGILIEKRGRHLELKQIDTKDGDLPAFDVMYTTRLQYLRNSLEQRYGNEILFVGSGGIFEYADRESAGKNLHREFQVLLRKPGKTRLRRYGNSLKPVYKLKQAVKRMLGHKSENLYDLNAWTVYASQVAANERPMSAK</sequence>
<organism evidence="1 2">
    <name type="scientific">Massilia niabensis</name>
    <dbReference type="NCBI Taxonomy" id="544910"/>
    <lineage>
        <taxon>Bacteria</taxon>
        <taxon>Pseudomonadati</taxon>
        <taxon>Pseudomonadota</taxon>
        <taxon>Betaproteobacteria</taxon>
        <taxon>Burkholderiales</taxon>
        <taxon>Oxalobacteraceae</taxon>
        <taxon>Telluria group</taxon>
        <taxon>Massilia</taxon>
    </lineage>
</organism>
<evidence type="ECO:0000313" key="2">
    <source>
        <dbReference type="Proteomes" id="UP001596050"/>
    </source>
</evidence>
<dbReference type="InterPro" id="IPR036866">
    <property type="entry name" value="RibonucZ/Hydroxyglut_hydro"/>
</dbReference>
<proteinExistence type="predicted"/>
<protein>
    <submittedName>
        <fullName evidence="1">MBL fold metallo-hydrolase</fullName>
    </submittedName>
</protein>
<accession>A0ABW0L0P0</accession>
<name>A0ABW0L0P0_9BURK</name>
<dbReference type="PANTHER" id="PTHR15032:SF4">
    <property type="entry name" value="N-ACYL-PHOSPHATIDYLETHANOLAMINE-HYDROLYZING PHOSPHOLIPASE D"/>
    <property type="match status" value="1"/>
</dbReference>
<keyword evidence="2" id="KW-1185">Reference proteome</keyword>
<dbReference type="EMBL" id="JBHSMU010000004">
    <property type="protein sequence ID" value="MFC5459249.1"/>
    <property type="molecule type" value="Genomic_DNA"/>
</dbReference>